<dbReference type="Proteomes" id="UP001144978">
    <property type="component" value="Unassembled WGS sequence"/>
</dbReference>
<comment type="caution">
    <text evidence="1">The sequence shown here is derived from an EMBL/GenBank/DDBJ whole genome shotgun (WGS) entry which is preliminary data.</text>
</comment>
<sequence length="113" mass="12539">MMSQLMSKEVLYEPLKELHDKFPSYLEDNASKLSEEDKKRYVAQSKIVAEIVATFEDPSYSDEDPQKGLKVVELMQEMQEHGSPPAEIMGPLPPGFDLGPDGLPSLPEGCTIA</sequence>
<evidence type="ECO:0000313" key="1">
    <source>
        <dbReference type="EMBL" id="KAJ3003824.1"/>
    </source>
</evidence>
<keyword evidence="2" id="KW-1185">Reference proteome</keyword>
<evidence type="ECO:0000313" key="2">
    <source>
        <dbReference type="Proteomes" id="UP001144978"/>
    </source>
</evidence>
<organism evidence="1 2">
    <name type="scientific">Trametes sanguinea</name>
    <dbReference type="NCBI Taxonomy" id="158606"/>
    <lineage>
        <taxon>Eukaryota</taxon>
        <taxon>Fungi</taxon>
        <taxon>Dikarya</taxon>
        <taxon>Basidiomycota</taxon>
        <taxon>Agaricomycotina</taxon>
        <taxon>Agaricomycetes</taxon>
        <taxon>Polyporales</taxon>
        <taxon>Polyporaceae</taxon>
        <taxon>Trametes</taxon>
    </lineage>
</organism>
<name>A0ACC1PYS5_9APHY</name>
<gene>
    <name evidence="1" type="ORF">NUW54_g5110</name>
</gene>
<reference evidence="1" key="1">
    <citation type="submission" date="2022-08" db="EMBL/GenBank/DDBJ databases">
        <title>Genome Sequence of Pycnoporus sanguineus.</title>
        <authorList>
            <person name="Buettner E."/>
        </authorList>
    </citation>
    <scope>NUCLEOTIDE SEQUENCE</scope>
    <source>
        <strain evidence="1">CG-C14</strain>
    </source>
</reference>
<proteinExistence type="predicted"/>
<dbReference type="EMBL" id="JANSHE010001225">
    <property type="protein sequence ID" value="KAJ3003824.1"/>
    <property type="molecule type" value="Genomic_DNA"/>
</dbReference>
<protein>
    <submittedName>
        <fullName evidence="1">Uncharacterized protein</fullName>
    </submittedName>
</protein>
<accession>A0ACC1PYS5</accession>